<comment type="similarity">
    <text evidence="3">Belongs to the flavin monoamine oxidase family.</text>
</comment>
<gene>
    <name evidence="9" type="ORF">OSB1V03_LOCUS519</name>
</gene>
<feature type="domain" description="Amine oxidase" evidence="8">
    <location>
        <begin position="16"/>
        <end position="494"/>
    </location>
</feature>
<keyword evidence="6" id="KW-0274">FAD</keyword>
<dbReference type="EMBL" id="CAJPIZ010000104">
    <property type="protein sequence ID" value="CAG2100453.1"/>
    <property type="molecule type" value="Genomic_DNA"/>
</dbReference>
<evidence type="ECO:0000256" key="2">
    <source>
        <dbReference type="ARBA" id="ARBA00004496"/>
    </source>
</evidence>
<comment type="subcellular location">
    <subcellularLocation>
        <location evidence="2">Cytoplasm</location>
    </subcellularLocation>
</comment>
<dbReference type="Gene3D" id="3.90.660.10">
    <property type="match status" value="1"/>
</dbReference>
<evidence type="ECO:0000256" key="3">
    <source>
        <dbReference type="ARBA" id="ARBA00005995"/>
    </source>
</evidence>
<proteinExistence type="inferred from homology"/>
<evidence type="ECO:0000256" key="6">
    <source>
        <dbReference type="ARBA" id="ARBA00022827"/>
    </source>
</evidence>
<evidence type="ECO:0000256" key="7">
    <source>
        <dbReference type="ARBA" id="ARBA00023002"/>
    </source>
</evidence>
<comment type="cofactor">
    <cofactor evidence="1">
        <name>FAD</name>
        <dbReference type="ChEBI" id="CHEBI:57692"/>
    </cofactor>
</comment>
<dbReference type="InterPro" id="IPR036188">
    <property type="entry name" value="FAD/NAD-bd_sf"/>
</dbReference>
<keyword evidence="5" id="KW-0285">Flavoprotein</keyword>
<dbReference type="Gene3D" id="3.50.50.60">
    <property type="entry name" value="FAD/NAD(P)-binding domain"/>
    <property type="match status" value="1"/>
</dbReference>
<organism evidence="9">
    <name type="scientific">Medioppia subpectinata</name>
    <dbReference type="NCBI Taxonomy" id="1979941"/>
    <lineage>
        <taxon>Eukaryota</taxon>
        <taxon>Metazoa</taxon>
        <taxon>Ecdysozoa</taxon>
        <taxon>Arthropoda</taxon>
        <taxon>Chelicerata</taxon>
        <taxon>Arachnida</taxon>
        <taxon>Acari</taxon>
        <taxon>Acariformes</taxon>
        <taxon>Sarcoptiformes</taxon>
        <taxon>Oribatida</taxon>
        <taxon>Brachypylina</taxon>
        <taxon>Oppioidea</taxon>
        <taxon>Oppiidae</taxon>
        <taxon>Medioppia</taxon>
    </lineage>
</organism>
<sequence>MSSEAFGDVVIVGCGIGGLSVAYHLMMNDFAGRIIVLEARPVIGGRISSTTTKFENHRIEIGANWIHGILGNPIYDLALRHRLIDQLAQTSGKHLVEARAMNGAKVDINLLEEVYRTYVYFMKKCENYFHIEDTDGAVRYDNSMGKLLEADIDSWVNSLKDVDTEGKELRKCIFNTLLNRETCISGCNSMDEMSLKDFGSYSELPGGNTTIPLGFNQVLNALLNEINERVAAKSKLGDKSNLMDGKQFSILKSQRVTKIKWRDLTADGNTPAKVEILCENGSTYICNHVVVTVPLGVLKRESLNLFVPKLPQYKLDAIKALGFGAVDKIFLEYSLPLNNFIDVNVDETIVVWDKQNPPKCKALQKIYSISKITNHLLLMWASGDEAIHLETMDEQQLNEELTQLLQQFFNNKKFPKADNVIITRWATDPYSYGSYSYIPTGSSVRDIELLSQPIYADPSSDKPIMVFAGEATHPSFYSTVHGAFLSGKKAANYLLDATDDNVSQNEIFNTRIASKM</sequence>
<dbReference type="PANTHER" id="PTHR10742">
    <property type="entry name" value="FLAVIN MONOAMINE OXIDASE"/>
    <property type="match status" value="1"/>
</dbReference>
<evidence type="ECO:0000256" key="4">
    <source>
        <dbReference type="ARBA" id="ARBA00022490"/>
    </source>
</evidence>
<dbReference type="PANTHER" id="PTHR10742:SF405">
    <property type="entry name" value="PEROXISOMAL N(1)-ACETYL-SPERMINE_SPERMIDINE OXIDASE"/>
    <property type="match status" value="1"/>
</dbReference>
<dbReference type="Pfam" id="PF01593">
    <property type="entry name" value="Amino_oxidase"/>
    <property type="match status" value="1"/>
</dbReference>
<dbReference type="Proteomes" id="UP000759131">
    <property type="component" value="Unassembled WGS sequence"/>
</dbReference>
<dbReference type="OrthoDB" id="2019015at2759"/>
<keyword evidence="4" id="KW-0963">Cytoplasm</keyword>
<name>A0A7R9KBL0_9ACAR</name>
<dbReference type="InterPro" id="IPR050281">
    <property type="entry name" value="Flavin_monoamine_oxidase"/>
</dbReference>
<accession>A0A7R9KBL0</accession>
<dbReference type="EMBL" id="OC854679">
    <property type="protein sequence ID" value="CAD7620023.1"/>
    <property type="molecule type" value="Genomic_DNA"/>
</dbReference>
<keyword evidence="7" id="KW-0560">Oxidoreductase</keyword>
<evidence type="ECO:0000259" key="8">
    <source>
        <dbReference type="Pfam" id="PF01593"/>
    </source>
</evidence>
<dbReference type="GO" id="GO:0005737">
    <property type="term" value="C:cytoplasm"/>
    <property type="evidence" value="ECO:0007669"/>
    <property type="project" value="UniProtKB-SubCell"/>
</dbReference>
<dbReference type="GO" id="GO:0046592">
    <property type="term" value="F:polyamine oxidase activity"/>
    <property type="evidence" value="ECO:0007669"/>
    <property type="project" value="TreeGrafter"/>
</dbReference>
<dbReference type="SUPFAM" id="SSF54373">
    <property type="entry name" value="FAD-linked reductases, C-terminal domain"/>
    <property type="match status" value="1"/>
</dbReference>
<dbReference type="AlphaFoldDB" id="A0A7R9KBL0"/>
<evidence type="ECO:0000256" key="5">
    <source>
        <dbReference type="ARBA" id="ARBA00022630"/>
    </source>
</evidence>
<protein>
    <recommendedName>
        <fullName evidence="8">Amine oxidase domain-containing protein</fullName>
    </recommendedName>
</protein>
<reference evidence="9" key="1">
    <citation type="submission" date="2020-11" db="EMBL/GenBank/DDBJ databases">
        <authorList>
            <person name="Tran Van P."/>
        </authorList>
    </citation>
    <scope>NUCLEOTIDE SEQUENCE</scope>
</reference>
<keyword evidence="10" id="KW-1185">Reference proteome</keyword>
<dbReference type="InterPro" id="IPR002937">
    <property type="entry name" value="Amino_oxidase"/>
</dbReference>
<evidence type="ECO:0000313" key="10">
    <source>
        <dbReference type="Proteomes" id="UP000759131"/>
    </source>
</evidence>
<dbReference type="SUPFAM" id="SSF51905">
    <property type="entry name" value="FAD/NAD(P)-binding domain"/>
    <property type="match status" value="1"/>
</dbReference>
<evidence type="ECO:0000256" key="1">
    <source>
        <dbReference type="ARBA" id="ARBA00001974"/>
    </source>
</evidence>
<evidence type="ECO:0000313" key="9">
    <source>
        <dbReference type="EMBL" id="CAD7620023.1"/>
    </source>
</evidence>